<protein>
    <submittedName>
        <fullName evidence="2">Uncharacterized protein</fullName>
    </submittedName>
</protein>
<reference evidence="2 3" key="1">
    <citation type="submission" date="2023-02" db="EMBL/GenBank/DDBJ databases">
        <title>LHISI_Scaffold_Assembly.</title>
        <authorList>
            <person name="Stuart O.P."/>
            <person name="Cleave R."/>
            <person name="Magrath M.J.L."/>
            <person name="Mikheyev A.S."/>
        </authorList>
    </citation>
    <scope>NUCLEOTIDE SEQUENCE [LARGE SCALE GENOMIC DNA]</scope>
    <source>
        <strain evidence="2">Daus_M_001</strain>
        <tissue evidence="2">Leg muscle</tissue>
    </source>
</reference>
<accession>A0ABQ9G2G3</accession>
<keyword evidence="3" id="KW-1185">Reference proteome</keyword>
<evidence type="ECO:0000313" key="3">
    <source>
        <dbReference type="Proteomes" id="UP001159363"/>
    </source>
</evidence>
<sequence>MAIVARPYTGHGLFLPIHPPILLPCATCTVSNDIAVDETFKLKAIVLHILEPASFLHWLLPRCYFTPFLSELHVIGVRDCEVFVYWRRVIRGVSNKRSNDKRTAKEKGVAVTKRLACSPPTKTNRVQSPAGPLPDLRTWETLRTMPLVGGFSRDLPFGSILTSTPSSALKTSLLRAAQISSLTRSKMFTRGLRLARLVVSGVVWTNRTMVSSNRTGVRAVEALGLMGVWTRAGRDERANGHKAATFVEDGFPSHRTVEINTPPSTGTRYNSSLTAAPAVLVESPPGIADLLNFSPDFVCFRKIAWWRNFTLATSQRCGRSNTKTQQDGALSKITLVLTQLGKLGITKGPAGAISLFASHQGEPGLIPGWVTGFSQVGIVPDALVGEFSRRSPVSPPFHSGAAPYPPQSPSSALKTSLDHGYSPPTEANRVPILSGVTPLGFPHVGIVPDDAAGMWGFSRGSPVPSLLALRPLLHTLSRDLDAVRAA</sequence>
<feature type="region of interest" description="Disordered" evidence="1">
    <location>
        <begin position="394"/>
        <end position="421"/>
    </location>
</feature>
<comment type="caution">
    <text evidence="2">The sequence shown here is derived from an EMBL/GenBank/DDBJ whole genome shotgun (WGS) entry which is preliminary data.</text>
</comment>
<organism evidence="2 3">
    <name type="scientific">Dryococelus australis</name>
    <dbReference type="NCBI Taxonomy" id="614101"/>
    <lineage>
        <taxon>Eukaryota</taxon>
        <taxon>Metazoa</taxon>
        <taxon>Ecdysozoa</taxon>
        <taxon>Arthropoda</taxon>
        <taxon>Hexapoda</taxon>
        <taxon>Insecta</taxon>
        <taxon>Pterygota</taxon>
        <taxon>Neoptera</taxon>
        <taxon>Polyneoptera</taxon>
        <taxon>Phasmatodea</taxon>
        <taxon>Verophasmatodea</taxon>
        <taxon>Anareolatae</taxon>
        <taxon>Phasmatidae</taxon>
        <taxon>Eurycanthinae</taxon>
        <taxon>Dryococelus</taxon>
    </lineage>
</organism>
<evidence type="ECO:0000313" key="2">
    <source>
        <dbReference type="EMBL" id="KAJ8866670.1"/>
    </source>
</evidence>
<dbReference type="Proteomes" id="UP001159363">
    <property type="component" value="Chromosome 15"/>
</dbReference>
<evidence type="ECO:0000256" key="1">
    <source>
        <dbReference type="SAM" id="MobiDB-lite"/>
    </source>
</evidence>
<proteinExistence type="predicted"/>
<name>A0ABQ9G2G3_9NEOP</name>
<gene>
    <name evidence="2" type="ORF">PR048_032531</name>
</gene>
<dbReference type="EMBL" id="JARBHB010000016">
    <property type="protein sequence ID" value="KAJ8866670.1"/>
    <property type="molecule type" value="Genomic_DNA"/>
</dbReference>